<organism evidence="10">
    <name type="scientific">hydrothermal vent metagenome</name>
    <dbReference type="NCBI Taxonomy" id="652676"/>
    <lineage>
        <taxon>unclassified sequences</taxon>
        <taxon>metagenomes</taxon>
        <taxon>ecological metagenomes</taxon>
    </lineage>
</organism>
<reference evidence="10" key="1">
    <citation type="submission" date="2016-10" db="EMBL/GenBank/DDBJ databases">
        <authorList>
            <person name="de Groot N.N."/>
        </authorList>
    </citation>
    <scope>NUCLEOTIDE SEQUENCE</scope>
</reference>
<dbReference type="GO" id="GO:0008616">
    <property type="term" value="P:tRNA queuosine(34) biosynthetic process"/>
    <property type="evidence" value="ECO:0007669"/>
    <property type="project" value="UniProtKB-KW"/>
</dbReference>
<keyword evidence="7" id="KW-0411">Iron-sulfur</keyword>
<evidence type="ECO:0000256" key="1">
    <source>
        <dbReference type="ARBA" id="ARBA00022485"/>
    </source>
</evidence>
<evidence type="ECO:0000256" key="2">
    <source>
        <dbReference type="ARBA" id="ARBA00022694"/>
    </source>
</evidence>
<dbReference type="EMBL" id="FRYL01000005">
    <property type="protein sequence ID" value="SHO80344.1"/>
    <property type="molecule type" value="Genomic_DNA"/>
</dbReference>
<keyword evidence="3" id="KW-0479">Metal-binding</keyword>
<dbReference type="PANTHER" id="PTHR36701">
    <property type="entry name" value="EPOXYQUEUOSINE REDUCTASE QUEH"/>
    <property type="match status" value="1"/>
</dbReference>
<keyword evidence="2" id="KW-0819">tRNA processing</keyword>
<dbReference type="GO" id="GO:0051539">
    <property type="term" value="F:4 iron, 4 sulfur cluster binding"/>
    <property type="evidence" value="ECO:0007669"/>
    <property type="project" value="UniProtKB-KW"/>
</dbReference>
<evidence type="ECO:0000256" key="5">
    <source>
        <dbReference type="ARBA" id="ARBA00023002"/>
    </source>
</evidence>
<dbReference type="GO" id="GO:0016787">
    <property type="term" value="F:hydrolase activity"/>
    <property type="evidence" value="ECO:0007669"/>
    <property type="project" value="UniProtKB-KW"/>
</dbReference>
<proteinExistence type="inferred from homology"/>
<evidence type="ECO:0000256" key="8">
    <source>
        <dbReference type="ARBA" id="ARBA00023157"/>
    </source>
</evidence>
<protein>
    <submittedName>
        <fullName evidence="10">FIG053235: Diacylglucosamine hydrolase like</fullName>
    </submittedName>
</protein>
<dbReference type="GO" id="GO:0016491">
    <property type="term" value="F:oxidoreductase activity"/>
    <property type="evidence" value="ECO:0007669"/>
    <property type="project" value="UniProtKB-KW"/>
</dbReference>
<name>A0A1W1EHL4_9ZZZZ</name>
<accession>A0A1W1EHL4</accession>
<keyword evidence="4" id="KW-0671">Queuosine biosynthesis</keyword>
<evidence type="ECO:0000256" key="7">
    <source>
        <dbReference type="ARBA" id="ARBA00023014"/>
    </source>
</evidence>
<dbReference type="HAMAP" id="MF_02089">
    <property type="entry name" value="QueH"/>
    <property type="match status" value="1"/>
</dbReference>
<dbReference type="Pfam" id="PF02677">
    <property type="entry name" value="QueH"/>
    <property type="match status" value="1"/>
</dbReference>
<evidence type="ECO:0000256" key="9">
    <source>
        <dbReference type="ARBA" id="ARBA00023284"/>
    </source>
</evidence>
<keyword evidence="10" id="KW-0378">Hydrolase</keyword>
<keyword evidence="8" id="KW-1015">Disulfide bond</keyword>
<evidence type="ECO:0000256" key="3">
    <source>
        <dbReference type="ARBA" id="ARBA00022723"/>
    </source>
</evidence>
<evidence type="ECO:0000256" key="6">
    <source>
        <dbReference type="ARBA" id="ARBA00023004"/>
    </source>
</evidence>
<evidence type="ECO:0000256" key="4">
    <source>
        <dbReference type="ARBA" id="ARBA00022785"/>
    </source>
</evidence>
<dbReference type="GO" id="GO:0046872">
    <property type="term" value="F:metal ion binding"/>
    <property type="evidence" value="ECO:0007669"/>
    <property type="project" value="UniProtKB-KW"/>
</dbReference>
<evidence type="ECO:0000313" key="10">
    <source>
        <dbReference type="EMBL" id="SHO80344.1"/>
    </source>
</evidence>
<keyword evidence="5" id="KW-0560">Oxidoreductase</keyword>
<dbReference type="AlphaFoldDB" id="A0A1W1EHL4"/>
<keyword evidence="9" id="KW-0676">Redox-active center</keyword>
<dbReference type="InterPro" id="IPR003828">
    <property type="entry name" value="QueH"/>
</dbReference>
<gene>
    <name evidence="10" type="ORF">MNB_SV-15-242</name>
</gene>
<keyword evidence="1" id="KW-0004">4Fe-4S</keyword>
<sequence>MILVHICCSVDSHYFLQKLQNDYPAKKLIGFFYDPNIHPYSEYYLRLLDVKRSCRLLDIELIEGDYDVEGWLKAVRGLESEPEKGARCSVCFDNRFEISAKEASRLNIPIFTSTLLTSPKKSLQALKYAGDKIANRYGIEFIAPDYRKASGTQEQNILAKKDKLYRQDYCGCIYGLTMQREYQNKLVDELISPISNQILPESIESRIKMYHKREELEEKNIEYKIIKQRFLNYRLLYGYLKSKQSVIEAHFLPYSTIRGDYSRGKIEYSIDDIFYFNRDEVKFITLEKYNQLANKNYKSILELIFNPPPFEEEIEIKFKISQTYYDLGAILVVENIPTSKLEIICQSKTYDDVKELLNFVGWEKPTKKVSQ</sequence>
<dbReference type="PANTHER" id="PTHR36701:SF1">
    <property type="entry name" value="EPOXYQUEUOSINE REDUCTASE QUEH"/>
    <property type="match status" value="1"/>
</dbReference>
<keyword evidence="6" id="KW-0408">Iron</keyword>